<feature type="region of interest" description="Disordered" evidence="1">
    <location>
        <begin position="14"/>
        <end position="33"/>
    </location>
</feature>
<protein>
    <submittedName>
        <fullName evidence="2">Uncharacterized protein</fullName>
    </submittedName>
</protein>
<dbReference type="Proteomes" id="UP000009326">
    <property type="component" value="Unassembled WGS sequence"/>
</dbReference>
<dbReference type="AlphaFoldDB" id="I7LGA9"/>
<gene>
    <name evidence="2" type="ORF">BN52_04725</name>
</gene>
<reference evidence="2 3" key="1">
    <citation type="submission" date="2012-06" db="EMBL/GenBank/DDBJ databases">
        <title>Draft genome sequence of Lactobacillus gigeriorum CRBIP 24.85T, isolated from chicken crop.</title>
        <authorList>
            <person name="Cousin S."/>
            <person name="Ma L."/>
            <person name="Creno S."/>
            <person name="Clermont D."/>
            <person name="Loux V."/>
            <person name="Bizet C."/>
            <person name="Bouchier C."/>
        </authorList>
    </citation>
    <scope>NUCLEOTIDE SEQUENCE [LARGE SCALE GENOMIC DNA]</scope>
    <source>
        <strain evidence="3">CRBIP 24.85T</strain>
    </source>
</reference>
<name>I7LGA9_9LACO</name>
<organism evidence="2 3">
    <name type="scientific">Lactobacillus gigeriorum DSM 23908 = CRBIP 24.85</name>
    <dbReference type="NCBI Taxonomy" id="1423751"/>
    <lineage>
        <taxon>Bacteria</taxon>
        <taxon>Bacillati</taxon>
        <taxon>Bacillota</taxon>
        <taxon>Bacilli</taxon>
        <taxon>Lactobacillales</taxon>
        <taxon>Lactobacillaceae</taxon>
        <taxon>Lactobacillus</taxon>
    </lineage>
</organism>
<evidence type="ECO:0000313" key="3">
    <source>
        <dbReference type="Proteomes" id="UP000009326"/>
    </source>
</evidence>
<sequence length="33" mass="3532">MLQVADLAQLVEHLPRKEKVGGSSPPISTQSTN</sequence>
<dbReference type="AntiFam" id="ANF00010">
    <property type="entry name" value="tRNA translation"/>
</dbReference>
<evidence type="ECO:0000313" key="2">
    <source>
        <dbReference type="EMBL" id="CCI87423.1"/>
    </source>
</evidence>
<evidence type="ECO:0000256" key="1">
    <source>
        <dbReference type="SAM" id="MobiDB-lite"/>
    </source>
</evidence>
<comment type="caution">
    <text evidence="2">The sequence shown here is derived from an EMBL/GenBank/DDBJ whole genome shotgun (WGS) entry which is preliminary data.</text>
</comment>
<dbReference type="EMBL" id="CAKC01000065">
    <property type="protein sequence ID" value="CCI87423.1"/>
    <property type="molecule type" value="Genomic_DNA"/>
</dbReference>
<proteinExistence type="predicted"/>
<accession>I7LGA9</accession>